<gene>
    <name evidence="1" type="ORF">N7U66_20290</name>
</gene>
<evidence type="ECO:0000313" key="1">
    <source>
        <dbReference type="EMBL" id="WAC02091.1"/>
    </source>
</evidence>
<name>A0A9E8SDG9_9FLAO</name>
<evidence type="ECO:0000313" key="2">
    <source>
        <dbReference type="Proteomes" id="UP001164705"/>
    </source>
</evidence>
<proteinExistence type="predicted"/>
<reference evidence="1" key="1">
    <citation type="submission" date="2022-11" db="EMBL/GenBank/DDBJ databases">
        <title>Lacinutrix neustonica HL-RS19T sp. nov., isolated from the surface microlayer sample of brackish Lake Shihwa.</title>
        <authorList>
            <person name="Choi J.Y."/>
            <person name="Hwang C.Y."/>
        </authorList>
    </citation>
    <scope>NUCLEOTIDE SEQUENCE</scope>
    <source>
        <strain evidence="1">HL-RS19</strain>
    </source>
</reference>
<dbReference type="KEGG" id="lnu:N7U66_20290"/>
<dbReference type="Proteomes" id="UP001164705">
    <property type="component" value="Chromosome"/>
</dbReference>
<dbReference type="RefSeq" id="WP_267676688.1">
    <property type="nucleotide sequence ID" value="NZ_CP113088.1"/>
</dbReference>
<dbReference type="EMBL" id="CP113088">
    <property type="protein sequence ID" value="WAC02091.1"/>
    <property type="molecule type" value="Genomic_DNA"/>
</dbReference>
<organism evidence="1 2">
    <name type="scientific">Lacinutrix neustonica</name>
    <dbReference type="NCBI Taxonomy" id="2980107"/>
    <lineage>
        <taxon>Bacteria</taxon>
        <taxon>Pseudomonadati</taxon>
        <taxon>Bacteroidota</taxon>
        <taxon>Flavobacteriia</taxon>
        <taxon>Flavobacteriales</taxon>
        <taxon>Flavobacteriaceae</taxon>
        <taxon>Lacinutrix</taxon>
    </lineage>
</organism>
<protein>
    <submittedName>
        <fullName evidence="1">Uncharacterized protein</fullName>
    </submittedName>
</protein>
<sequence length="134" mass="15724">MGMFHYYNSNYAEIFIFDDFLIKQIKEGVVITPEHNKALKKLILKHFKNKNIAYISNRVESYTVDPMVYKEVVKIPNLVAMAIIPATENMRANAEFEKKFYNKPYGIFDNLTDAIKWVHSIIDIENQKDKISMN</sequence>
<accession>A0A9E8SDG9</accession>
<dbReference type="AlphaFoldDB" id="A0A9E8SDG9"/>
<keyword evidence="2" id="KW-1185">Reference proteome</keyword>